<dbReference type="PANTHER" id="PTHR30514">
    <property type="entry name" value="GLUCOKINASE"/>
    <property type="match status" value="1"/>
</dbReference>
<name>A0A9W6HQU5_9MICO</name>
<evidence type="ECO:0000313" key="7">
    <source>
        <dbReference type="Proteomes" id="UP001142325"/>
    </source>
</evidence>
<evidence type="ECO:0000256" key="2">
    <source>
        <dbReference type="ARBA" id="ARBA00023125"/>
    </source>
</evidence>
<evidence type="ECO:0000313" key="6">
    <source>
        <dbReference type="EMBL" id="GLK00974.1"/>
    </source>
</evidence>
<dbReference type="Gene3D" id="1.10.10.10">
    <property type="entry name" value="Winged helix-like DNA-binding domain superfamily/Winged helix DNA-binding domain"/>
    <property type="match status" value="1"/>
</dbReference>
<reference evidence="6" key="2">
    <citation type="submission" date="2023-01" db="EMBL/GenBank/DDBJ databases">
        <authorList>
            <person name="Sun Q."/>
            <person name="Evtushenko L."/>
        </authorList>
    </citation>
    <scope>NUCLEOTIDE SEQUENCE</scope>
    <source>
        <strain evidence="6">VKM Ac-1958</strain>
    </source>
</reference>
<dbReference type="GO" id="GO:0003700">
    <property type="term" value="F:DNA-binding transcription factor activity"/>
    <property type="evidence" value="ECO:0007669"/>
    <property type="project" value="InterPro"/>
</dbReference>
<dbReference type="RefSeq" id="WP_204938646.1">
    <property type="nucleotide sequence ID" value="NZ_BAAAUM010000001.1"/>
</dbReference>
<keyword evidence="2" id="KW-0238">DNA-binding</keyword>
<feature type="domain" description="HTH rpiR-type" evidence="4">
    <location>
        <begin position="20"/>
        <end position="96"/>
    </location>
</feature>
<dbReference type="GO" id="GO:0003677">
    <property type="term" value="F:DNA binding"/>
    <property type="evidence" value="ECO:0007669"/>
    <property type="project" value="UniProtKB-KW"/>
</dbReference>
<organism evidence="6 7">
    <name type="scientific">Microbacterium keratanolyticum</name>
    <dbReference type="NCBI Taxonomy" id="67574"/>
    <lineage>
        <taxon>Bacteria</taxon>
        <taxon>Bacillati</taxon>
        <taxon>Actinomycetota</taxon>
        <taxon>Actinomycetes</taxon>
        <taxon>Micrococcales</taxon>
        <taxon>Microbacteriaceae</taxon>
        <taxon>Microbacterium</taxon>
    </lineage>
</organism>
<dbReference type="PROSITE" id="PS51464">
    <property type="entry name" value="SIS"/>
    <property type="match status" value="1"/>
</dbReference>
<dbReference type="PROSITE" id="PS51071">
    <property type="entry name" value="HTH_RPIR"/>
    <property type="match status" value="1"/>
</dbReference>
<dbReference type="Proteomes" id="UP001142325">
    <property type="component" value="Unassembled WGS sequence"/>
</dbReference>
<accession>A0A9W6HQU5</accession>
<evidence type="ECO:0000256" key="3">
    <source>
        <dbReference type="ARBA" id="ARBA00023163"/>
    </source>
</evidence>
<dbReference type="Gene3D" id="3.40.50.10490">
    <property type="entry name" value="Glucose-6-phosphate isomerase like protein, domain 1"/>
    <property type="match status" value="1"/>
</dbReference>
<dbReference type="SUPFAM" id="SSF53697">
    <property type="entry name" value="SIS domain"/>
    <property type="match status" value="1"/>
</dbReference>
<comment type="caution">
    <text evidence="6">The sequence shown here is derived from an EMBL/GenBank/DDBJ whole genome shotgun (WGS) entry which is preliminary data.</text>
</comment>
<dbReference type="Pfam" id="PF01418">
    <property type="entry name" value="HTH_6"/>
    <property type="match status" value="1"/>
</dbReference>
<gene>
    <name evidence="6" type="ORF">GCM10017596_06890</name>
</gene>
<dbReference type="InterPro" id="IPR000281">
    <property type="entry name" value="HTH_RpiR"/>
</dbReference>
<keyword evidence="7" id="KW-1185">Reference proteome</keyword>
<dbReference type="GO" id="GO:0097367">
    <property type="term" value="F:carbohydrate derivative binding"/>
    <property type="evidence" value="ECO:0007669"/>
    <property type="project" value="InterPro"/>
</dbReference>
<dbReference type="InterPro" id="IPR036388">
    <property type="entry name" value="WH-like_DNA-bd_sf"/>
</dbReference>
<dbReference type="SUPFAM" id="SSF46689">
    <property type="entry name" value="Homeodomain-like"/>
    <property type="match status" value="1"/>
</dbReference>
<dbReference type="AlphaFoldDB" id="A0A9W6HQU5"/>
<dbReference type="InterPro" id="IPR046348">
    <property type="entry name" value="SIS_dom_sf"/>
</dbReference>
<proteinExistence type="predicted"/>
<keyword evidence="3" id="KW-0804">Transcription</keyword>
<dbReference type="InterPro" id="IPR035472">
    <property type="entry name" value="RpiR-like_SIS"/>
</dbReference>
<dbReference type="InterPro" id="IPR047640">
    <property type="entry name" value="RpiR-like"/>
</dbReference>
<reference evidence="6" key="1">
    <citation type="journal article" date="2014" name="Int. J. Syst. Evol. Microbiol.">
        <title>Complete genome sequence of Corynebacterium casei LMG S-19264T (=DSM 44701T), isolated from a smear-ripened cheese.</title>
        <authorList>
            <consortium name="US DOE Joint Genome Institute (JGI-PGF)"/>
            <person name="Walter F."/>
            <person name="Albersmeier A."/>
            <person name="Kalinowski J."/>
            <person name="Ruckert C."/>
        </authorList>
    </citation>
    <scope>NUCLEOTIDE SEQUENCE</scope>
    <source>
        <strain evidence="6">VKM Ac-1958</strain>
    </source>
</reference>
<dbReference type="InterPro" id="IPR001347">
    <property type="entry name" value="SIS_dom"/>
</dbReference>
<sequence>MTTRIPIEPGHRGLLAPDQPAVTDQIRLALPRLSPSMLLVARRVLDDPEGVASLSAAQLAAEVGVSQPTVTRFCQAVGLSSYQALLLHIAQESGRAQEPRWISAGYEEIGPEDDLEHVIQVMTSVDVDAMQFAARSLDRAALEEAAAVVASARSVDVYGAGASAVISNELELRMLGIGIQIRAWTAMHSALSSAALRRPGDAAIAISASGRTREVYDALSEAKSRGAATIAVTGDANSPLARVADIHLTAIGREMPYRTASFAARHAQLLVLDVLYTRVAQRDPQRSAETLAATAHIPSTHALRANHRAENEAPR</sequence>
<protein>
    <submittedName>
        <fullName evidence="6">RpiR family transcriptional regulator</fullName>
    </submittedName>
</protein>
<dbReference type="GO" id="GO:1901135">
    <property type="term" value="P:carbohydrate derivative metabolic process"/>
    <property type="evidence" value="ECO:0007669"/>
    <property type="project" value="InterPro"/>
</dbReference>
<dbReference type="PANTHER" id="PTHR30514:SF1">
    <property type="entry name" value="HTH-TYPE TRANSCRIPTIONAL REGULATOR HEXR-RELATED"/>
    <property type="match status" value="1"/>
</dbReference>
<evidence type="ECO:0000259" key="5">
    <source>
        <dbReference type="PROSITE" id="PS51464"/>
    </source>
</evidence>
<feature type="domain" description="SIS" evidence="5">
    <location>
        <begin position="145"/>
        <end position="285"/>
    </location>
</feature>
<dbReference type="InterPro" id="IPR009057">
    <property type="entry name" value="Homeodomain-like_sf"/>
</dbReference>
<evidence type="ECO:0000256" key="1">
    <source>
        <dbReference type="ARBA" id="ARBA00023015"/>
    </source>
</evidence>
<keyword evidence="1" id="KW-0805">Transcription regulation</keyword>
<dbReference type="Pfam" id="PF01380">
    <property type="entry name" value="SIS"/>
    <property type="match status" value="1"/>
</dbReference>
<dbReference type="EMBL" id="BSET01000001">
    <property type="protein sequence ID" value="GLK00974.1"/>
    <property type="molecule type" value="Genomic_DNA"/>
</dbReference>
<evidence type="ECO:0000259" key="4">
    <source>
        <dbReference type="PROSITE" id="PS51071"/>
    </source>
</evidence>
<dbReference type="CDD" id="cd05013">
    <property type="entry name" value="SIS_RpiR"/>
    <property type="match status" value="1"/>
</dbReference>